<feature type="region of interest" description="Disordered" evidence="1">
    <location>
        <begin position="20"/>
        <end position="52"/>
    </location>
</feature>
<accession>A0A914RT00</accession>
<evidence type="ECO:0000256" key="1">
    <source>
        <dbReference type="SAM" id="MobiDB-lite"/>
    </source>
</evidence>
<feature type="compositionally biased region" description="Polar residues" evidence="1">
    <location>
        <begin position="24"/>
        <end position="37"/>
    </location>
</feature>
<dbReference type="WBParaSite" id="PEQ_0000796301-mRNA-1">
    <property type="protein sequence ID" value="PEQ_0000796301-mRNA-1"/>
    <property type="gene ID" value="PEQ_0000796301"/>
</dbReference>
<sequence>MGVLPPATHMQRAFSTPHIHAELTSPSEMISQQQQSHRGAVYPESSMGIPRQSNETAIPELADSQMKNLMDQFGPGNPLSDLGDGCLDGVLAAHSEHDEQPSTIFLAVYPEILGLLLRFTKL</sequence>
<name>A0A914RT00_PAREQ</name>
<organism evidence="2 3">
    <name type="scientific">Parascaris equorum</name>
    <name type="common">Equine roundworm</name>
    <dbReference type="NCBI Taxonomy" id="6256"/>
    <lineage>
        <taxon>Eukaryota</taxon>
        <taxon>Metazoa</taxon>
        <taxon>Ecdysozoa</taxon>
        <taxon>Nematoda</taxon>
        <taxon>Chromadorea</taxon>
        <taxon>Rhabditida</taxon>
        <taxon>Spirurina</taxon>
        <taxon>Ascaridomorpha</taxon>
        <taxon>Ascaridoidea</taxon>
        <taxon>Ascarididae</taxon>
        <taxon>Parascaris</taxon>
    </lineage>
</organism>
<reference evidence="3" key="1">
    <citation type="submission" date="2022-11" db="UniProtKB">
        <authorList>
            <consortium name="WormBaseParasite"/>
        </authorList>
    </citation>
    <scope>IDENTIFICATION</scope>
</reference>
<proteinExistence type="predicted"/>
<keyword evidence="2" id="KW-1185">Reference proteome</keyword>
<protein>
    <submittedName>
        <fullName evidence="3">Uncharacterized protein</fullName>
    </submittedName>
</protein>
<dbReference type="AlphaFoldDB" id="A0A914RT00"/>
<dbReference type="Proteomes" id="UP000887564">
    <property type="component" value="Unplaced"/>
</dbReference>
<evidence type="ECO:0000313" key="2">
    <source>
        <dbReference type="Proteomes" id="UP000887564"/>
    </source>
</evidence>
<evidence type="ECO:0000313" key="3">
    <source>
        <dbReference type="WBParaSite" id="PEQ_0000796301-mRNA-1"/>
    </source>
</evidence>